<sequence length="1365" mass="152549">MPVYIFYYSKMASLLRSSKFIKFFTGITRNLAINSIRNDALTLSHNGSLMNSAVRYLATQSNVARVPSESNLERSLRRLDMDARRAGRISMKELEDVLEELKHTKSATSSQSLLVIRCCGNLVPEEQPEIRTKLVSEIWKTIESLAEFLKELEVKGIEPNRVTFQRLITRYCQKGDIEGATQILQFMKEKQMPVNENVFNALVMGHSQSGDMESARGVLGLMEQAGLQPSAETYATLMCGYAKAGDIEGIKNVMKECDLKDKELLDRDLMDVIYVSVSNGHHELTEELLNRMRRVGGYNQDAINLILKLVNNGYEDIGYKVLQTMPRPIRTDGEQMPTGAFFIRQLVKAKRPIEKILYYCNELQKNDLNPKAHLIALEACLTLTKLPEQAFAIMDELNKNGMPPRTHFFWPLLVSSGKNGDVDGMIAVIKKMFEVKVVPGVETLKDYVVPHLAKEVSPGGRIDPESVIANLRGAGISSASAANAVVAHLVAGHKLKEAAELAQKYQARYSALSLQKPMTMALINSGDMESYINILSLIYAGTHRTRFSPAAEAEEVEESVKDAEEGNDVVNVDVGRRIVGGFVGLLSKGLGISSSHAEIVQDRLGSDLTPEISSVLTKLTADDLTPSIKPMENVLWPPALEGKALENLLEAQEARGNPTRGIKKQLLTYYCRSKDLEGATRIVEKLKAETDFVYTDGMNALLMELYAAHNKLDEALEYKKKVTDKGALVEDFKVLKLVDALLKADRFEEAMKVISEQNADRKLEPRSFVYNAFCWRLLNSVAEAGKVEEVEKLFEALVKNNFIEPTNVLMGPLIKVHLEKNDIESAMKKFEWCCETYGATPNKNQLSCKLIEIEDAVSLQKVTDLSTRIHGEVNSLYDLVFAFIECGRVRQARKILETPGLRNRPQRMNMACRRYSEEGMVAPLEHLVEATKDLSHIDRSEIYQHLLMTYCKTNDADKALGLWTQMQDEDVQPTDEFLISLAGLLRKNNKEVPFVVPTPVASLSVSGNAITPQKEQVQQKADSSANVATTPLLQRFRQAIRIGDIDAALQCKARFEAEGKRMSVTEVSLLVEQLVKNDRIGEATAIVETYLSPEVRQGDKLINPRVLRYLLNRLANLGDIDSFSNLGSFLSMEEKRLLSFDNRLCSAYIISGKSEQYLKDLEKKITSAKDEDLDNIQDSFPRGGALGILKNNPELIPMYESIALKYAAHNITSPINVLWQHCFSEGKEAEADAIWKKYLSNNPRLMFQFVCQTARTNKDIGLIQKLLQTIKETPITDSARGNANSCLIDIYVADHKTDEALNALKEALKVISLENIPRGCLLRLKKAVEAEGKSFPYTIPEKNVRLSSSSSDSSSSDDERAVKKA</sequence>
<dbReference type="InterPro" id="IPR033443">
    <property type="entry name" value="PROP1-like_PPR_dom"/>
</dbReference>
<name>A0A8K0K1U1_LADFU</name>
<evidence type="ECO:0000313" key="6">
    <source>
        <dbReference type="Proteomes" id="UP000792457"/>
    </source>
</evidence>
<dbReference type="InterPro" id="IPR033490">
    <property type="entry name" value="LRP130"/>
</dbReference>
<dbReference type="OrthoDB" id="185373at2759"/>
<reference evidence="5" key="2">
    <citation type="submission" date="2017-10" db="EMBL/GenBank/DDBJ databases">
        <title>Ladona fulva Genome sequencing and assembly.</title>
        <authorList>
            <person name="Murali S."/>
            <person name="Richards S."/>
            <person name="Bandaranaike D."/>
            <person name="Bellair M."/>
            <person name="Blankenburg K."/>
            <person name="Chao H."/>
            <person name="Dinh H."/>
            <person name="Doddapaneni H."/>
            <person name="Dugan-Rocha S."/>
            <person name="Elkadiri S."/>
            <person name="Gnanaolivu R."/>
            <person name="Hernandez B."/>
            <person name="Skinner E."/>
            <person name="Javaid M."/>
            <person name="Lee S."/>
            <person name="Li M."/>
            <person name="Ming W."/>
            <person name="Munidasa M."/>
            <person name="Muniz J."/>
            <person name="Nguyen L."/>
            <person name="Hughes D."/>
            <person name="Osuji N."/>
            <person name="Pu L.-L."/>
            <person name="Puazo M."/>
            <person name="Qu C."/>
            <person name="Quiroz J."/>
            <person name="Raj R."/>
            <person name="Weissenberger G."/>
            <person name="Xin Y."/>
            <person name="Zou X."/>
            <person name="Han Y."/>
            <person name="Worley K."/>
            <person name="Muzny D."/>
            <person name="Gibbs R."/>
        </authorList>
    </citation>
    <scope>NUCLEOTIDE SEQUENCE</scope>
    <source>
        <strain evidence="5">Sampled in the wild</strain>
    </source>
</reference>
<dbReference type="GO" id="GO:0070129">
    <property type="term" value="P:regulation of mitochondrial translation"/>
    <property type="evidence" value="ECO:0007669"/>
    <property type="project" value="TreeGrafter"/>
</dbReference>
<evidence type="ECO:0000313" key="5">
    <source>
        <dbReference type="EMBL" id="KAG8226771.1"/>
    </source>
</evidence>
<keyword evidence="6" id="KW-1185">Reference proteome</keyword>
<dbReference type="Gene3D" id="1.25.40.10">
    <property type="entry name" value="Tetratricopeptide repeat domain"/>
    <property type="match status" value="2"/>
</dbReference>
<dbReference type="NCBIfam" id="TIGR00756">
    <property type="entry name" value="PPR"/>
    <property type="match status" value="2"/>
</dbReference>
<feature type="repeat" description="PPR" evidence="2">
    <location>
        <begin position="160"/>
        <end position="194"/>
    </location>
</feature>
<gene>
    <name evidence="5" type="ORF">J437_LFUL006294</name>
</gene>
<dbReference type="GO" id="GO:0005739">
    <property type="term" value="C:mitochondrion"/>
    <property type="evidence" value="ECO:0007669"/>
    <property type="project" value="TreeGrafter"/>
</dbReference>
<evidence type="ECO:0000256" key="3">
    <source>
        <dbReference type="SAM" id="MobiDB-lite"/>
    </source>
</evidence>
<dbReference type="EMBL" id="KZ308296">
    <property type="protein sequence ID" value="KAG8226771.1"/>
    <property type="molecule type" value="Genomic_DNA"/>
</dbReference>
<feature type="repeat" description="PPR" evidence="2">
    <location>
        <begin position="939"/>
        <end position="973"/>
    </location>
</feature>
<dbReference type="GO" id="GO:0003730">
    <property type="term" value="F:mRNA 3'-UTR binding"/>
    <property type="evidence" value="ECO:0007669"/>
    <property type="project" value="TreeGrafter"/>
</dbReference>
<feature type="repeat" description="PPR" evidence="2">
    <location>
        <begin position="195"/>
        <end position="229"/>
    </location>
</feature>
<keyword evidence="1" id="KW-0677">Repeat</keyword>
<protein>
    <recommendedName>
        <fullName evidence="4">PROP1-like PPR domain-containing protein</fullName>
    </recommendedName>
</protein>
<dbReference type="Pfam" id="PF17177">
    <property type="entry name" value="PPR_long"/>
    <property type="match status" value="1"/>
</dbReference>
<feature type="domain" description="PROP1-like PPR" evidence="4">
    <location>
        <begin position="181"/>
        <end position="294"/>
    </location>
</feature>
<proteinExistence type="predicted"/>
<organism evidence="5 6">
    <name type="scientific">Ladona fulva</name>
    <name type="common">Scarce chaser dragonfly</name>
    <name type="synonym">Libellula fulva</name>
    <dbReference type="NCBI Taxonomy" id="123851"/>
    <lineage>
        <taxon>Eukaryota</taxon>
        <taxon>Metazoa</taxon>
        <taxon>Ecdysozoa</taxon>
        <taxon>Arthropoda</taxon>
        <taxon>Hexapoda</taxon>
        <taxon>Insecta</taxon>
        <taxon>Pterygota</taxon>
        <taxon>Palaeoptera</taxon>
        <taxon>Odonata</taxon>
        <taxon>Epiprocta</taxon>
        <taxon>Anisoptera</taxon>
        <taxon>Libelluloidea</taxon>
        <taxon>Libellulidae</taxon>
        <taxon>Ladona</taxon>
    </lineage>
</organism>
<feature type="region of interest" description="Disordered" evidence="3">
    <location>
        <begin position="1344"/>
        <end position="1365"/>
    </location>
</feature>
<dbReference type="Pfam" id="PF01535">
    <property type="entry name" value="PPR"/>
    <property type="match status" value="1"/>
</dbReference>
<evidence type="ECO:0000256" key="1">
    <source>
        <dbReference type="ARBA" id="ARBA00022737"/>
    </source>
</evidence>
<evidence type="ECO:0000256" key="2">
    <source>
        <dbReference type="PROSITE-ProRule" id="PRU00708"/>
    </source>
</evidence>
<dbReference type="PROSITE" id="PS51375">
    <property type="entry name" value="PPR"/>
    <property type="match status" value="3"/>
</dbReference>
<evidence type="ECO:0000259" key="4">
    <source>
        <dbReference type="Pfam" id="PF17177"/>
    </source>
</evidence>
<comment type="caution">
    <text evidence="5">The sequence shown here is derived from an EMBL/GenBank/DDBJ whole genome shotgun (WGS) entry which is preliminary data.</text>
</comment>
<reference evidence="5" key="1">
    <citation type="submission" date="2013-04" db="EMBL/GenBank/DDBJ databases">
        <authorList>
            <person name="Qu J."/>
            <person name="Murali S.C."/>
            <person name="Bandaranaike D."/>
            <person name="Bellair M."/>
            <person name="Blankenburg K."/>
            <person name="Chao H."/>
            <person name="Dinh H."/>
            <person name="Doddapaneni H."/>
            <person name="Downs B."/>
            <person name="Dugan-Rocha S."/>
            <person name="Elkadiri S."/>
            <person name="Gnanaolivu R.D."/>
            <person name="Hernandez B."/>
            <person name="Javaid M."/>
            <person name="Jayaseelan J.C."/>
            <person name="Lee S."/>
            <person name="Li M."/>
            <person name="Ming W."/>
            <person name="Munidasa M."/>
            <person name="Muniz J."/>
            <person name="Nguyen L."/>
            <person name="Ongeri F."/>
            <person name="Osuji N."/>
            <person name="Pu L.-L."/>
            <person name="Puazo M."/>
            <person name="Qu C."/>
            <person name="Quiroz J."/>
            <person name="Raj R."/>
            <person name="Weissenberger G."/>
            <person name="Xin Y."/>
            <person name="Zou X."/>
            <person name="Han Y."/>
            <person name="Richards S."/>
            <person name="Worley K."/>
            <person name="Muzny D."/>
            <person name="Gibbs R."/>
        </authorList>
    </citation>
    <scope>NUCLEOTIDE SEQUENCE</scope>
    <source>
        <strain evidence="5">Sampled in the wild</strain>
    </source>
</reference>
<accession>A0A8K0K1U1</accession>
<dbReference type="InterPro" id="IPR011990">
    <property type="entry name" value="TPR-like_helical_dom_sf"/>
</dbReference>
<dbReference type="PANTHER" id="PTHR46669">
    <property type="entry name" value="LEUCINE-RICH PPR MOTIF-CONTAINING PROTEIN, MITOCHONDRIAL"/>
    <property type="match status" value="1"/>
</dbReference>
<dbReference type="Proteomes" id="UP000792457">
    <property type="component" value="Unassembled WGS sequence"/>
</dbReference>
<dbReference type="GO" id="GO:0005634">
    <property type="term" value="C:nucleus"/>
    <property type="evidence" value="ECO:0007669"/>
    <property type="project" value="TreeGrafter"/>
</dbReference>
<dbReference type="InterPro" id="IPR002885">
    <property type="entry name" value="PPR_rpt"/>
</dbReference>
<dbReference type="PANTHER" id="PTHR46669:SF1">
    <property type="entry name" value="LEUCINE-RICH PPR MOTIF-CONTAINING PROTEIN, MITOCHONDRIAL"/>
    <property type="match status" value="1"/>
</dbReference>